<dbReference type="PANTHER" id="PTHR28207">
    <property type="entry name" value="ATP SYNTHASE SUBUNIT H, MITOCHONDRIAL"/>
    <property type="match status" value="1"/>
</dbReference>
<reference evidence="2 3" key="1">
    <citation type="journal article" date="2011" name="Proc. Natl. Acad. Sci. U.S.A.">
        <title>Evolutionary erosion of yeast sex chromosomes by mating-type switching accidents.</title>
        <authorList>
            <person name="Gordon J.L."/>
            <person name="Armisen D."/>
            <person name="Proux-Wera E."/>
            <person name="Oheigeartaigh S.S."/>
            <person name="Byrne K.P."/>
            <person name="Wolfe K.H."/>
        </authorList>
    </citation>
    <scope>NUCLEOTIDE SEQUENCE [LARGE SCALE GENOMIC DNA]</scope>
    <source>
        <strain evidence="3">ATCC 10597 / BCRC 20456 / CBS 421 / NBRC 0211 / NRRL Y-12639</strain>
    </source>
</reference>
<dbReference type="RefSeq" id="XP_003669823.1">
    <property type="nucleotide sequence ID" value="XM_003669775.1"/>
</dbReference>
<dbReference type="HOGENOM" id="CLU_122989_1_0_1"/>
<evidence type="ECO:0000313" key="2">
    <source>
        <dbReference type="EMBL" id="CCD24580.1"/>
    </source>
</evidence>
<dbReference type="GeneID" id="11495085"/>
<accession>G0W9W9</accession>
<dbReference type="OMA" id="EGATRPW"/>
<organism evidence="2 3">
    <name type="scientific">Naumovozyma dairenensis (strain ATCC 10597 / BCRC 20456 / CBS 421 / NBRC 0211 / NRRL Y-12639)</name>
    <name type="common">Saccharomyces dairenensis</name>
    <dbReference type="NCBI Taxonomy" id="1071378"/>
    <lineage>
        <taxon>Eukaryota</taxon>
        <taxon>Fungi</taxon>
        <taxon>Dikarya</taxon>
        <taxon>Ascomycota</taxon>
        <taxon>Saccharomycotina</taxon>
        <taxon>Saccharomycetes</taxon>
        <taxon>Saccharomycetales</taxon>
        <taxon>Saccharomycetaceae</taxon>
        <taxon>Naumovozyma</taxon>
    </lineage>
</organism>
<dbReference type="Proteomes" id="UP000000689">
    <property type="component" value="Chromosome 4"/>
</dbReference>
<feature type="compositionally biased region" description="Basic and acidic residues" evidence="1">
    <location>
        <begin position="97"/>
        <end position="106"/>
    </location>
</feature>
<dbReference type="OrthoDB" id="274752at2759"/>
<evidence type="ECO:0000313" key="3">
    <source>
        <dbReference type="Proteomes" id="UP000000689"/>
    </source>
</evidence>
<dbReference type="EMBL" id="HE580270">
    <property type="protein sequence ID" value="CCD24580.1"/>
    <property type="molecule type" value="Genomic_DNA"/>
</dbReference>
<keyword evidence="3" id="KW-1185">Reference proteome</keyword>
<name>G0W9W9_NAUDC</name>
<dbReference type="KEGG" id="ndi:NDAI_0D02660"/>
<dbReference type="AlphaFoldDB" id="G0W9W9"/>
<dbReference type="STRING" id="1071378.G0W9W9"/>
<evidence type="ECO:0000256" key="1">
    <source>
        <dbReference type="SAM" id="MobiDB-lite"/>
    </source>
</evidence>
<feature type="region of interest" description="Disordered" evidence="1">
    <location>
        <begin position="60"/>
        <end position="148"/>
    </location>
</feature>
<protein>
    <submittedName>
        <fullName evidence="2">Uncharacterized protein</fullName>
    </submittedName>
</protein>
<gene>
    <name evidence="2" type="primary">NDAI0D02660</name>
    <name evidence="2" type="ordered locus">NDAI_0D02660</name>
</gene>
<feature type="compositionally biased region" description="Acidic residues" evidence="1">
    <location>
        <begin position="118"/>
        <end position="139"/>
    </location>
</feature>
<dbReference type="GO" id="GO:0046933">
    <property type="term" value="F:proton-transporting ATP synthase activity, rotational mechanism"/>
    <property type="evidence" value="ECO:0007669"/>
    <property type="project" value="TreeGrafter"/>
</dbReference>
<dbReference type="PANTHER" id="PTHR28207:SF1">
    <property type="entry name" value="ATP SYNTHASE SUBUNIT H, MITOCHONDRIAL"/>
    <property type="match status" value="1"/>
</dbReference>
<dbReference type="Pfam" id="PF10775">
    <property type="entry name" value="ATP_sub_h"/>
    <property type="match status" value="1"/>
</dbReference>
<proteinExistence type="predicted"/>
<dbReference type="InterPro" id="IPR019711">
    <property type="entry name" value="ATP_synth_F0_suH"/>
</dbReference>
<sequence>MMRNNVWVTIRRNLSVGSSKRVIIMVPNMYRTMNFHTTVNRQDVVQDLYLRELKSLRNGKGLPSKEELEASLEAAKQWTAPGTPTKPTLLGQQEEESLLKSYKDQEVETTSVKKPSDVDAEDAETAENEDWLVLDDMEEGDTHAHAAH</sequence>